<gene>
    <name evidence="3" type="ORF">O0S08_26030</name>
</gene>
<keyword evidence="2" id="KW-0732">Signal</keyword>
<sequence>MRRLVPCTALCLLACNAFNNTTNTAGDDATATEGTAGTTDNPPTTSNEPTDGGGLQDTTIYDLQQDKVTPNKLVRVKDVVVVSPTKFSGSGAGSVFIQELDGGEYSGIQLYIYPDTATELMAQGKVPKPGDKLTVVGEYVEYKAMDDTGTETFSEINISLPDDIMITGTADAPTPPVVSPPDIANGGALTEVWESVPVTVENVDVTNPDLGFGEYEVTGGLHVDDMFFLPEGGPKPPMGTTLTLTGPLIYNFGNFKLVPRSCDDYVGFECMGGNTTDTDTETTGPMGAVTIFDIQQGAVPEGNFVTVENVVVTSPLNFKGDGFFVQDPAGGEYSGIYVYINQNPDMLAVQPGDVVTINGLYTEFYDMSQITAGQAGDVVVTGTDAVPSPLVVSPADIATGGAMTENYESVLVSVENVTVAAEANMFGEWTIDDGLLLDDLFFATADWPKPAVGDTFTSITGPLVYSFENFKLAPRTAEDLAQ</sequence>
<feature type="signal peptide" evidence="2">
    <location>
        <begin position="1"/>
        <end position="19"/>
    </location>
</feature>
<feature type="compositionally biased region" description="Low complexity" evidence="1">
    <location>
        <begin position="23"/>
        <end position="41"/>
    </location>
</feature>
<keyword evidence="4" id="KW-1185">Reference proteome</keyword>
<proteinExistence type="predicted"/>
<dbReference type="PANTHER" id="PTHR42834:SF1">
    <property type="entry name" value="ENDONUCLEASE_EXONUCLEASE_PHOSPHATASE FAMILY PROTEIN (AFU_ORTHOLOGUE AFUA_3G09210)"/>
    <property type="match status" value="1"/>
</dbReference>
<dbReference type="CDD" id="cd04486">
    <property type="entry name" value="YhcR_OBF_like"/>
    <property type="match status" value="1"/>
</dbReference>
<protein>
    <recommendedName>
        <fullName evidence="5">DUF5689 domain-containing protein</fullName>
    </recommendedName>
</protein>
<evidence type="ECO:0008006" key="5">
    <source>
        <dbReference type="Google" id="ProtNLM"/>
    </source>
</evidence>
<organism evidence="3 4">
    <name type="scientific">Nannocystis punicea</name>
    <dbReference type="NCBI Taxonomy" id="2995304"/>
    <lineage>
        <taxon>Bacteria</taxon>
        <taxon>Pseudomonadati</taxon>
        <taxon>Myxococcota</taxon>
        <taxon>Polyangia</taxon>
        <taxon>Nannocystales</taxon>
        <taxon>Nannocystaceae</taxon>
        <taxon>Nannocystis</taxon>
    </lineage>
</organism>
<evidence type="ECO:0000313" key="3">
    <source>
        <dbReference type="EMBL" id="WAS89667.1"/>
    </source>
</evidence>
<dbReference type="RefSeq" id="WP_269031977.1">
    <property type="nucleotide sequence ID" value="NZ_CP114040.1"/>
</dbReference>
<reference evidence="3" key="1">
    <citation type="submission" date="2022-11" db="EMBL/GenBank/DDBJ databases">
        <title>Minimal conservation of predation-associated metabolite biosynthetic gene clusters underscores biosynthetic potential of Myxococcota including descriptions for ten novel species: Archangium lansinium sp. nov., Myxococcus landrumus sp. nov., Nannocystis bai.</title>
        <authorList>
            <person name="Ahearne A."/>
            <person name="Stevens C."/>
            <person name="Dowd S."/>
        </authorList>
    </citation>
    <scope>NUCLEOTIDE SEQUENCE</scope>
    <source>
        <strain evidence="3">Fl3</strain>
    </source>
</reference>
<name>A0ABY7GRT2_9BACT</name>
<evidence type="ECO:0000256" key="2">
    <source>
        <dbReference type="SAM" id="SignalP"/>
    </source>
</evidence>
<dbReference type="EMBL" id="CP114040">
    <property type="protein sequence ID" value="WAS89667.1"/>
    <property type="molecule type" value="Genomic_DNA"/>
</dbReference>
<dbReference type="Proteomes" id="UP001164459">
    <property type="component" value="Chromosome"/>
</dbReference>
<dbReference type="PANTHER" id="PTHR42834">
    <property type="entry name" value="ENDONUCLEASE/EXONUCLEASE/PHOSPHATASE FAMILY PROTEIN (AFU_ORTHOLOGUE AFUA_3G09210)"/>
    <property type="match status" value="1"/>
</dbReference>
<accession>A0ABY7GRT2</accession>
<feature type="chain" id="PRO_5046526401" description="DUF5689 domain-containing protein" evidence="2">
    <location>
        <begin position="20"/>
        <end position="482"/>
    </location>
</feature>
<evidence type="ECO:0000313" key="4">
    <source>
        <dbReference type="Proteomes" id="UP001164459"/>
    </source>
</evidence>
<evidence type="ECO:0000256" key="1">
    <source>
        <dbReference type="SAM" id="MobiDB-lite"/>
    </source>
</evidence>
<feature type="region of interest" description="Disordered" evidence="1">
    <location>
        <begin position="23"/>
        <end position="57"/>
    </location>
</feature>